<dbReference type="InterPro" id="IPR026444">
    <property type="entry name" value="Secre_tail"/>
</dbReference>
<comment type="caution">
    <text evidence="2">The sequence shown here is derived from an EMBL/GenBank/DDBJ whole genome shotgun (WGS) entry which is preliminary data.</text>
</comment>
<evidence type="ECO:0000313" key="2">
    <source>
        <dbReference type="EMBL" id="MDI9865271.1"/>
    </source>
</evidence>
<dbReference type="InterPro" id="IPR035986">
    <property type="entry name" value="PKD_dom_sf"/>
</dbReference>
<sequence length="1323" mass="139293">MKQIFKLFFFVLLNCLTVLYGISQVTITPVSGTYTCSGNGTVKLRLPKSKAAYEWTNTQTSTIIGSDSTITVSPGTYSARYKETIGGAWLSVSAYTVAQIVPTTPVISANGSTSGVFCGTSSIILSSTTATNYTWSRGATAVGSSQTLTVSGNSIVTGGNYSFSVSTTDAISSCSATSNTITLSLYPSAPSKPTITPDGSLSLCTGGSVGLSSSYSAGSNIWTKTVGVSVTTTGTTKLTVSDANTVYVVAKDNNGCLSPASDAVTTTMNTYPSAPVVTPSGTVSICAGDSILLSSDNKGAGTYTWSNAATGQTIYAKTAGTYSVKFKNTAGCESSSSNIVTVVVNALPATPTISAGGITTFCNGGSVTLSSSYTAGNNLWSRSVGGDTTTTAANTIRVRVSNTITVRAVNINGCKSSASSPITITVNPVPTAPIITPSGTVKICAGDSILLSSDNKGTGTYLWSNAKTTQTIYVKTAGTYNLTFTNSFGCQSPVSNSVAVVVNTLPTKPTITADGPIIFCEGFTVGLSSSYTAYKNVWYRNTDADTTTSTTTKLIIRKSSIITVRALDANGCYSVASDPITTKMNARPATPILSVVTYTNNPILQNGVNLGVCTGDSVQLGVVNSYTKGTFLWTDTRTTKNIVIKTAGNYSVIYTDTLGCKSVVSPVYTVTINGRPAQPVIGYSSALEFCAGGQVVLTSSQSDRYLWNTGETTPFITVRITGNYNVIAINDKGCRSVLASANVPVTVNPLPAKPIVTANGPLTFCPDKNVTLTSTVSETQYIWTDSTSATQSTSFDRAITINKSGVYSVQTKSAKGCVSPSSEKSRIVVLVAPLAPTIYALTPTSVCEGNTVSLVALYANGNVEKFSWRNEDTQEEIATTATVILKTSGQYSVKVQDSQTCNSAYSSIQIVKINALPTKPVIQAVNGKIICDGDSALLRSSLPNTLPNGTASYKWTFNGTLLTVITRDLYVKGAGGYAVQVTDANGCQSVAYSDTAKITVNPLPTVPIITAVGQNPFCADRSLILNSSADVGYKWSNGASTRSITINQAGLYTVQTINGYKCLSKPSNPIEAKVNALPASTNIFAGGNTIFCSGDSVQINTISNFKAYWWVDTDSLGYGANNVWYAKRGGNYTVRVQDFNGCFSPASTQRFVDVRNTPITPVVTQIGSYTIESAGDGDANGYEWLLNGKVVTGNAKNLKVRIDGNYQVRSSFTYTPIALPDNRLVCYSKISLAKAFKADPNLDGLSIYPNPSNTGIFTVEVAEDLVGAQVSVYDLAGRSILNYVVDKFDSRKQVDLSNQPFNSFILRVKLDGYEKTKHISVIR</sequence>
<dbReference type="RefSeq" id="WP_283370295.1">
    <property type="nucleotide sequence ID" value="NZ_JASHID010000008.1"/>
</dbReference>
<organism evidence="2 3">
    <name type="scientific">Flectobacillus longus</name>
    <dbReference type="NCBI Taxonomy" id="2984207"/>
    <lineage>
        <taxon>Bacteria</taxon>
        <taxon>Pseudomonadati</taxon>
        <taxon>Bacteroidota</taxon>
        <taxon>Cytophagia</taxon>
        <taxon>Cytophagales</taxon>
        <taxon>Flectobacillaceae</taxon>
        <taxon>Flectobacillus</taxon>
    </lineage>
</organism>
<proteinExistence type="predicted"/>
<dbReference type="Proteomes" id="UP001236569">
    <property type="component" value="Unassembled WGS sequence"/>
</dbReference>
<protein>
    <submittedName>
        <fullName evidence="2">T9SS type A sorting domain-containing protein</fullName>
    </submittedName>
</protein>
<keyword evidence="3" id="KW-1185">Reference proteome</keyword>
<reference evidence="2 3" key="1">
    <citation type="submission" date="2023-05" db="EMBL/GenBank/DDBJ databases">
        <title>Novel species of genus Flectobacillus isolated from stream in China.</title>
        <authorList>
            <person name="Lu H."/>
        </authorList>
    </citation>
    <scope>NUCLEOTIDE SEQUENCE [LARGE SCALE GENOMIC DNA]</scope>
    <source>
        <strain evidence="2 3">DC10W</strain>
    </source>
</reference>
<feature type="domain" description="Ig-like" evidence="1">
    <location>
        <begin position="348"/>
        <end position="428"/>
    </location>
</feature>
<accession>A0ABT6YQ34</accession>
<name>A0ABT6YQ34_9BACT</name>
<evidence type="ECO:0000259" key="1">
    <source>
        <dbReference type="Pfam" id="PF19081"/>
    </source>
</evidence>
<dbReference type="InterPro" id="IPR044023">
    <property type="entry name" value="Ig_7"/>
</dbReference>
<gene>
    <name evidence="2" type="ORF">QM480_13105</name>
</gene>
<dbReference type="EMBL" id="JASHID010000008">
    <property type="protein sequence ID" value="MDI9865271.1"/>
    <property type="molecule type" value="Genomic_DNA"/>
</dbReference>
<dbReference type="Pfam" id="PF19081">
    <property type="entry name" value="Ig_7"/>
    <property type="match status" value="1"/>
</dbReference>
<dbReference type="NCBIfam" id="TIGR04183">
    <property type="entry name" value="Por_Secre_tail"/>
    <property type="match status" value="1"/>
</dbReference>
<evidence type="ECO:0000313" key="3">
    <source>
        <dbReference type="Proteomes" id="UP001236569"/>
    </source>
</evidence>
<dbReference type="SUPFAM" id="SSF49299">
    <property type="entry name" value="PKD domain"/>
    <property type="match status" value="1"/>
</dbReference>